<evidence type="ECO:0008006" key="3">
    <source>
        <dbReference type="Google" id="ProtNLM"/>
    </source>
</evidence>
<reference evidence="2" key="1">
    <citation type="journal article" date="2015" name="Nature">
        <title>Complex archaea that bridge the gap between prokaryotes and eukaryotes.</title>
        <authorList>
            <person name="Spang A."/>
            <person name="Saw J.H."/>
            <person name="Jorgensen S.L."/>
            <person name="Zaremba-Niedzwiedzka K."/>
            <person name="Martijn J."/>
            <person name="Lind A.E."/>
            <person name="van Eijk R."/>
            <person name="Schleper C."/>
            <person name="Guy L."/>
            <person name="Ettema T.J."/>
        </authorList>
    </citation>
    <scope>NUCLEOTIDE SEQUENCE</scope>
</reference>
<dbReference type="InterPro" id="IPR003798">
    <property type="entry name" value="DNA_recombination_RmuC"/>
</dbReference>
<feature type="transmembrane region" description="Helical" evidence="1">
    <location>
        <begin position="6"/>
        <end position="27"/>
    </location>
</feature>
<keyword evidence="1" id="KW-0472">Membrane</keyword>
<gene>
    <name evidence="2" type="ORF">LCGC14_0668070</name>
</gene>
<name>A0A0F9TD85_9ZZZZ</name>
<evidence type="ECO:0000313" key="2">
    <source>
        <dbReference type="EMBL" id="KKN46941.1"/>
    </source>
</evidence>
<comment type="caution">
    <text evidence="2">The sequence shown here is derived from an EMBL/GenBank/DDBJ whole genome shotgun (WGS) entry which is preliminary data.</text>
</comment>
<protein>
    <recommendedName>
        <fullName evidence="3">DNA recombination protein RmuC</fullName>
    </recommendedName>
</protein>
<organism evidence="2">
    <name type="scientific">marine sediment metagenome</name>
    <dbReference type="NCBI Taxonomy" id="412755"/>
    <lineage>
        <taxon>unclassified sequences</taxon>
        <taxon>metagenomes</taxon>
        <taxon>ecological metagenomes</taxon>
    </lineage>
</organism>
<keyword evidence="1" id="KW-1133">Transmembrane helix</keyword>
<sequence length="304" mass="34611">MEVVILTIIIIFVVVIVLIEVMIYMFLRKKFQAIDTIRDSASKLDGTVSTIQTLSGNLFKQIDGLTKLQSELKLNFQSFYDMLIMKPSVKGRVGEGIVKFILSSFPEKLWKEQYKISGSGIVDFAIFMPPDDRILPMDAKFSLPEGIIERVLEEGEIVFLNKEQRKKANTLVIKRMREVTKYINPLEGTMDFALIFIPDSVYLALTNETLGELQSNRVIPVNTSGLISTLFLIERQYISIRISKAVDRLEDIKFTMESQFSKISIILRKAETQGENSNKNITNAIHQLKSAENKILESFGLLEE</sequence>
<evidence type="ECO:0000256" key="1">
    <source>
        <dbReference type="SAM" id="Phobius"/>
    </source>
</evidence>
<dbReference type="AlphaFoldDB" id="A0A0F9TD85"/>
<dbReference type="EMBL" id="LAZR01001304">
    <property type="protein sequence ID" value="KKN46941.1"/>
    <property type="molecule type" value="Genomic_DNA"/>
</dbReference>
<proteinExistence type="predicted"/>
<keyword evidence="1" id="KW-0812">Transmembrane</keyword>
<dbReference type="Pfam" id="PF02646">
    <property type="entry name" value="RmuC"/>
    <property type="match status" value="1"/>
</dbReference>
<accession>A0A0F9TD85</accession>